<dbReference type="EnsemblMetazoa" id="CLYHEMT001431.1">
    <property type="protein sequence ID" value="CLYHEMP001431.1"/>
    <property type="gene ID" value="CLYHEMG001431"/>
</dbReference>
<proteinExistence type="predicted"/>
<dbReference type="Proteomes" id="UP000594262">
    <property type="component" value="Unplaced"/>
</dbReference>
<evidence type="ECO:0000313" key="1">
    <source>
        <dbReference type="EnsemblMetazoa" id="CLYHEMP001431.1"/>
    </source>
</evidence>
<keyword evidence="2" id="KW-1185">Reference proteome</keyword>
<organism evidence="1 2">
    <name type="scientific">Clytia hemisphaerica</name>
    <dbReference type="NCBI Taxonomy" id="252671"/>
    <lineage>
        <taxon>Eukaryota</taxon>
        <taxon>Metazoa</taxon>
        <taxon>Cnidaria</taxon>
        <taxon>Hydrozoa</taxon>
        <taxon>Hydroidolina</taxon>
        <taxon>Leptothecata</taxon>
        <taxon>Obeliida</taxon>
        <taxon>Clytiidae</taxon>
        <taxon>Clytia</taxon>
    </lineage>
</organism>
<accession>A0A7M5V0M5</accession>
<name>A0A7M5V0M5_9CNID</name>
<reference evidence="1" key="1">
    <citation type="submission" date="2021-01" db="UniProtKB">
        <authorList>
            <consortium name="EnsemblMetazoa"/>
        </authorList>
    </citation>
    <scope>IDENTIFICATION</scope>
</reference>
<evidence type="ECO:0000313" key="2">
    <source>
        <dbReference type="Proteomes" id="UP000594262"/>
    </source>
</evidence>
<protein>
    <submittedName>
        <fullName evidence="1">Uncharacterized protein</fullName>
    </submittedName>
</protein>
<dbReference type="AlphaFoldDB" id="A0A7M5V0M5"/>
<sequence length="91" mass="10542">MALSELATVLRLHPNFSVGDTFKVLLNALRDLDSETWSQFFFLPILSSELVTEYLGENGFEHVPDIGKFNYFLQNIFKLLLDHEFKSSERT</sequence>